<protein>
    <submittedName>
        <fullName evidence="1">Uncharacterized protein</fullName>
    </submittedName>
</protein>
<reference evidence="1" key="1">
    <citation type="submission" date="2014-05" db="EMBL/GenBank/DDBJ databases">
        <authorList>
            <person name="Urmite Genomes"/>
        </authorList>
    </citation>
    <scope>NUCLEOTIDE SEQUENCE</scope>
    <source>
        <strain evidence="1">DSM 44074</strain>
    </source>
</reference>
<proteinExistence type="predicted"/>
<organism evidence="1 2">
    <name type="scientific">Mycolicibacterium neoaurum</name>
    <name type="common">Mycobacterium neoaurum</name>
    <dbReference type="NCBI Taxonomy" id="1795"/>
    <lineage>
        <taxon>Bacteria</taxon>
        <taxon>Bacillati</taxon>
        <taxon>Actinomycetota</taxon>
        <taxon>Actinomycetes</taxon>
        <taxon>Mycobacteriales</taxon>
        <taxon>Mycobacteriaceae</taxon>
        <taxon>Mycolicibacterium</taxon>
    </lineage>
</organism>
<dbReference type="AlphaFoldDB" id="A0AAV2WS22"/>
<name>A0AAV2WS22_MYCNE</name>
<dbReference type="EMBL" id="LK021341">
    <property type="protein sequence ID" value="CDQ46681.1"/>
    <property type="molecule type" value="Genomic_DNA"/>
</dbReference>
<gene>
    <name evidence="1" type="ORF">BN1047_04592</name>
</gene>
<evidence type="ECO:0000313" key="2">
    <source>
        <dbReference type="Proteomes" id="UP000028864"/>
    </source>
</evidence>
<dbReference type="Proteomes" id="UP000028864">
    <property type="component" value="Unassembled WGS sequence"/>
</dbReference>
<reference evidence="1" key="2">
    <citation type="submission" date="2015-09" db="EMBL/GenBank/DDBJ databases">
        <title>Draft genome sequence of Mycobacterium neoaurum DSM 44074.</title>
        <authorList>
            <person name="Croce O."/>
            <person name="Robert C."/>
            <person name="Raoult D."/>
            <person name="Drancourt M."/>
        </authorList>
    </citation>
    <scope>NUCLEOTIDE SEQUENCE</scope>
    <source>
        <strain evidence="1">DSM 44074</strain>
    </source>
</reference>
<evidence type="ECO:0000313" key="1">
    <source>
        <dbReference type="EMBL" id="CDQ46681.1"/>
    </source>
</evidence>
<accession>A0AAV2WS22</accession>
<sequence length="259" mass="23982">MSFTFFPDCDVNLKTLGDDMVSRSNRLAVSIFAAAALCTPPLLLIATADAQPALQSSAGGVPCVGMVQNLAASPPDLGQSLQGIAAPFTGGGAAPVVVPPATAAGAFPAAGVTGGGTGGAGAAGGGAGGAGAAGGGAGGAGGAGTAFAGIPGAILPAAGAASGLPGMVMAPLAGVTGVLAEMLPQPSLAAPSGVGGVTGMLPTPQLNMPGISGLGVPVPSQVSMPTDLVCEGVGGWSLSTPGTGSVMPDATAGIRSDDW</sequence>